<evidence type="ECO:0000313" key="10">
    <source>
        <dbReference type="Proteomes" id="UP001386955"/>
    </source>
</evidence>
<accession>A0AAN9XKP9</accession>
<keyword evidence="8" id="KW-0472">Membrane</keyword>
<dbReference type="PANTHER" id="PTHR24296">
    <property type="entry name" value="CYTOCHROME P450"/>
    <property type="match status" value="1"/>
</dbReference>
<evidence type="ECO:0000256" key="8">
    <source>
        <dbReference type="SAM" id="Phobius"/>
    </source>
</evidence>
<keyword evidence="8" id="KW-0812">Transmembrane</keyword>
<dbReference type="EMBL" id="JAYMYS010000004">
    <property type="protein sequence ID" value="KAK7396060.1"/>
    <property type="molecule type" value="Genomic_DNA"/>
</dbReference>
<evidence type="ECO:0000256" key="2">
    <source>
        <dbReference type="ARBA" id="ARBA00010617"/>
    </source>
</evidence>
<dbReference type="GO" id="GO:0046872">
    <property type="term" value="F:metal ion binding"/>
    <property type="evidence" value="ECO:0007669"/>
    <property type="project" value="UniProtKB-KW"/>
</dbReference>
<keyword evidence="3" id="KW-0349">Heme</keyword>
<sequence>MELLGFLFLSLIFLLYLYVQFIARNKPQGFKDYPLIGPLPELLQNRHHCHTNTAVFSRPYKLRRVVAANPNNVQHILKTKFNNYPKGQRSSSRPRRVHACFRVRHRWVQECSSVCYRWCGKQRGCSTLDQNGT</sequence>
<evidence type="ECO:0000313" key="9">
    <source>
        <dbReference type="EMBL" id="KAK7396060.1"/>
    </source>
</evidence>
<keyword evidence="4" id="KW-0479">Metal-binding</keyword>
<organism evidence="9 10">
    <name type="scientific">Psophocarpus tetragonolobus</name>
    <name type="common">Winged bean</name>
    <name type="synonym">Dolichos tetragonolobus</name>
    <dbReference type="NCBI Taxonomy" id="3891"/>
    <lineage>
        <taxon>Eukaryota</taxon>
        <taxon>Viridiplantae</taxon>
        <taxon>Streptophyta</taxon>
        <taxon>Embryophyta</taxon>
        <taxon>Tracheophyta</taxon>
        <taxon>Spermatophyta</taxon>
        <taxon>Magnoliopsida</taxon>
        <taxon>eudicotyledons</taxon>
        <taxon>Gunneridae</taxon>
        <taxon>Pentapetalae</taxon>
        <taxon>rosids</taxon>
        <taxon>fabids</taxon>
        <taxon>Fabales</taxon>
        <taxon>Fabaceae</taxon>
        <taxon>Papilionoideae</taxon>
        <taxon>50 kb inversion clade</taxon>
        <taxon>NPAAA clade</taxon>
        <taxon>indigoferoid/millettioid clade</taxon>
        <taxon>Phaseoleae</taxon>
        <taxon>Psophocarpus</taxon>
    </lineage>
</organism>
<comment type="caution">
    <text evidence="9">The sequence shown here is derived from an EMBL/GenBank/DDBJ whole genome shotgun (WGS) entry which is preliminary data.</text>
</comment>
<keyword evidence="8" id="KW-1133">Transmembrane helix</keyword>
<evidence type="ECO:0008006" key="11">
    <source>
        <dbReference type="Google" id="ProtNLM"/>
    </source>
</evidence>
<protein>
    <recommendedName>
        <fullName evidence="11">Cytochrome P450</fullName>
    </recommendedName>
</protein>
<evidence type="ECO:0000256" key="5">
    <source>
        <dbReference type="ARBA" id="ARBA00023002"/>
    </source>
</evidence>
<proteinExistence type="inferred from homology"/>
<keyword evidence="5" id="KW-0560">Oxidoreductase</keyword>
<dbReference type="AlphaFoldDB" id="A0AAN9XKP9"/>
<reference evidence="9 10" key="1">
    <citation type="submission" date="2024-01" db="EMBL/GenBank/DDBJ databases">
        <title>The genomes of 5 underutilized Papilionoideae crops provide insights into root nodulation and disease resistanc.</title>
        <authorList>
            <person name="Jiang F."/>
        </authorList>
    </citation>
    <scope>NUCLEOTIDE SEQUENCE [LARGE SCALE GENOMIC DNA]</scope>
    <source>
        <strain evidence="9">DUOXIRENSHENG_FW03</strain>
        <tissue evidence="9">Leaves</tissue>
    </source>
</reference>
<dbReference type="Proteomes" id="UP001386955">
    <property type="component" value="Unassembled WGS sequence"/>
</dbReference>
<evidence type="ECO:0000256" key="7">
    <source>
        <dbReference type="ARBA" id="ARBA00023033"/>
    </source>
</evidence>
<gene>
    <name evidence="9" type="ORF">VNO78_16792</name>
</gene>
<dbReference type="GO" id="GO:0004497">
    <property type="term" value="F:monooxygenase activity"/>
    <property type="evidence" value="ECO:0007669"/>
    <property type="project" value="UniProtKB-KW"/>
</dbReference>
<keyword evidence="6" id="KW-0408">Iron</keyword>
<keyword evidence="10" id="KW-1185">Reference proteome</keyword>
<evidence type="ECO:0000256" key="1">
    <source>
        <dbReference type="ARBA" id="ARBA00001971"/>
    </source>
</evidence>
<comment type="similarity">
    <text evidence="2">Belongs to the cytochrome P450 family.</text>
</comment>
<feature type="transmembrane region" description="Helical" evidence="8">
    <location>
        <begin position="6"/>
        <end position="23"/>
    </location>
</feature>
<evidence type="ECO:0000256" key="3">
    <source>
        <dbReference type="ARBA" id="ARBA00022617"/>
    </source>
</evidence>
<name>A0AAN9XKP9_PSOTE</name>
<comment type="cofactor">
    <cofactor evidence="1">
        <name>heme</name>
        <dbReference type="ChEBI" id="CHEBI:30413"/>
    </cofactor>
</comment>
<keyword evidence="7" id="KW-0503">Monooxygenase</keyword>
<evidence type="ECO:0000256" key="4">
    <source>
        <dbReference type="ARBA" id="ARBA00022723"/>
    </source>
</evidence>
<evidence type="ECO:0000256" key="6">
    <source>
        <dbReference type="ARBA" id="ARBA00023004"/>
    </source>
</evidence>